<feature type="compositionally biased region" description="Low complexity" evidence="3">
    <location>
        <begin position="575"/>
        <end position="604"/>
    </location>
</feature>
<dbReference type="InterPro" id="IPR007219">
    <property type="entry name" value="XnlR_reg_dom"/>
</dbReference>
<keyword evidence="1" id="KW-0479">Metal-binding</keyword>
<dbReference type="EMBL" id="MU854395">
    <property type="protein sequence ID" value="KAK4039649.1"/>
    <property type="molecule type" value="Genomic_DNA"/>
</dbReference>
<dbReference type="Pfam" id="PF00172">
    <property type="entry name" value="Zn_clus"/>
    <property type="match status" value="1"/>
</dbReference>
<organism evidence="5 6">
    <name type="scientific">Parachaetomium inaequale</name>
    <dbReference type="NCBI Taxonomy" id="2588326"/>
    <lineage>
        <taxon>Eukaryota</taxon>
        <taxon>Fungi</taxon>
        <taxon>Dikarya</taxon>
        <taxon>Ascomycota</taxon>
        <taxon>Pezizomycotina</taxon>
        <taxon>Sordariomycetes</taxon>
        <taxon>Sordariomycetidae</taxon>
        <taxon>Sordariales</taxon>
        <taxon>Chaetomiaceae</taxon>
        <taxon>Parachaetomium</taxon>
    </lineage>
</organism>
<comment type="caution">
    <text evidence="5">The sequence shown here is derived from an EMBL/GenBank/DDBJ whole genome shotgun (WGS) entry which is preliminary data.</text>
</comment>
<name>A0AAN6SQS5_9PEZI</name>
<evidence type="ECO:0000313" key="5">
    <source>
        <dbReference type="EMBL" id="KAK4039649.1"/>
    </source>
</evidence>
<dbReference type="GO" id="GO:0006351">
    <property type="term" value="P:DNA-templated transcription"/>
    <property type="evidence" value="ECO:0007669"/>
    <property type="project" value="InterPro"/>
</dbReference>
<evidence type="ECO:0000256" key="1">
    <source>
        <dbReference type="ARBA" id="ARBA00022723"/>
    </source>
</evidence>
<sequence length="728" mass="81183">MAGPLSNGGPRSTPLPRKKAHSAAACETCRKRKVKCNAARPACGYCVSASLNCVYTTGSVNETHAQALKRKLSEVNDRETTFRQVFEHLRDRPDSEAGEIVKRIRGGADPEDILRRIREGDLLLQLALAPEARYRYVFPLVQEMPQFLVRPDNPYLNSWVYEWMAGGASAPRGMTISDQPGSAELQSTYCKPYHAAELVDPLLNTVKPSEWTTVSSDNVLMRKMLANFFLGEYQWFPSFQKDYLLQDMASGRRSCCSSLLVNIVLALGSMATRELSNRYEYWNPRNYTYQFLAEAKRLWEIETTSARVRLTTIQAAVLLHIINIGNAMDAVGSTYTQQAVDMAQRIGLFGASGAKREANRSNARVFTAWALFGWQNLLAYSNFEPPLVVSPPSSPLPDPSVAPEWYGQIWLRYPLDPKLYTTHFPCHFKALSEFRSLMNEGWSQRRRVDGKWDWTSEGSLQALNVFYSGLKKWYDNLPAPLTAAKIALPSHLMLHIFYHNLVINMYEPVCTAAVGNPPSGDTQSPTEIRDASIRHLETLIRLYYLRHGFERSDMHLAKCLVQLGFMTLKRISSLPTTTTGATNNTPTATTTHNNNQNNSTHPATTTPNLQTLRSTLILAAKGLHDQGASYFVDKAILRALRAKMPPHEQLLLGQVIGDSSDEAARELGVVAQLRNVRSKVLPSAISFGDDPEVHRLGRLVEQLGLGAGEGVDEGDGKGGEDEDEDEDD</sequence>
<dbReference type="PROSITE" id="PS00463">
    <property type="entry name" value="ZN2_CY6_FUNGAL_1"/>
    <property type="match status" value="1"/>
</dbReference>
<dbReference type="CDD" id="cd00067">
    <property type="entry name" value="GAL4"/>
    <property type="match status" value="1"/>
</dbReference>
<dbReference type="CDD" id="cd12148">
    <property type="entry name" value="fungal_TF_MHR"/>
    <property type="match status" value="1"/>
</dbReference>
<dbReference type="Gene3D" id="4.10.240.10">
    <property type="entry name" value="Zn(2)-C6 fungal-type DNA-binding domain"/>
    <property type="match status" value="1"/>
</dbReference>
<feature type="domain" description="Zn(2)-C6 fungal-type" evidence="4">
    <location>
        <begin position="25"/>
        <end position="55"/>
    </location>
</feature>
<dbReference type="AlphaFoldDB" id="A0AAN6SQS5"/>
<reference evidence="6" key="1">
    <citation type="journal article" date="2023" name="Mol. Phylogenet. Evol.">
        <title>Genome-scale phylogeny and comparative genomics of the fungal order Sordariales.</title>
        <authorList>
            <person name="Hensen N."/>
            <person name="Bonometti L."/>
            <person name="Westerberg I."/>
            <person name="Brannstrom I.O."/>
            <person name="Guillou S."/>
            <person name="Cros-Aarteil S."/>
            <person name="Calhoun S."/>
            <person name="Haridas S."/>
            <person name="Kuo A."/>
            <person name="Mondo S."/>
            <person name="Pangilinan J."/>
            <person name="Riley R."/>
            <person name="LaButti K."/>
            <person name="Andreopoulos B."/>
            <person name="Lipzen A."/>
            <person name="Chen C."/>
            <person name="Yan M."/>
            <person name="Daum C."/>
            <person name="Ng V."/>
            <person name="Clum A."/>
            <person name="Steindorff A."/>
            <person name="Ohm R.A."/>
            <person name="Martin F."/>
            <person name="Silar P."/>
            <person name="Natvig D.O."/>
            <person name="Lalanne C."/>
            <person name="Gautier V."/>
            <person name="Ament-Velasquez S.L."/>
            <person name="Kruys A."/>
            <person name="Hutchinson M.I."/>
            <person name="Powell A.J."/>
            <person name="Barry K."/>
            <person name="Miller A.N."/>
            <person name="Grigoriev I.V."/>
            <person name="Debuchy R."/>
            <person name="Gladieux P."/>
            <person name="Hiltunen Thoren M."/>
            <person name="Johannesson H."/>
        </authorList>
    </citation>
    <scope>NUCLEOTIDE SEQUENCE [LARGE SCALE GENOMIC DNA]</scope>
    <source>
        <strain evidence="6">CBS 284.82</strain>
    </source>
</reference>
<dbReference type="GO" id="GO:0008270">
    <property type="term" value="F:zinc ion binding"/>
    <property type="evidence" value="ECO:0007669"/>
    <property type="project" value="InterPro"/>
</dbReference>
<dbReference type="SMART" id="SM00066">
    <property type="entry name" value="GAL4"/>
    <property type="match status" value="1"/>
</dbReference>
<dbReference type="InterPro" id="IPR036864">
    <property type="entry name" value="Zn2-C6_fun-type_DNA-bd_sf"/>
</dbReference>
<feature type="region of interest" description="Disordered" evidence="3">
    <location>
        <begin position="575"/>
        <end position="608"/>
    </location>
</feature>
<dbReference type="Pfam" id="PF04082">
    <property type="entry name" value="Fungal_trans"/>
    <property type="match status" value="1"/>
</dbReference>
<accession>A0AAN6SQS5</accession>
<dbReference type="PANTHER" id="PTHR47256:SF1">
    <property type="entry name" value="ZN(II)2CYS6 TRANSCRIPTION FACTOR (EUROFUNG)"/>
    <property type="match status" value="1"/>
</dbReference>
<dbReference type="PROSITE" id="PS50048">
    <property type="entry name" value="ZN2_CY6_FUNGAL_2"/>
    <property type="match status" value="1"/>
</dbReference>
<keyword evidence="6" id="KW-1185">Reference proteome</keyword>
<protein>
    <submittedName>
        <fullName evidence="5">Nitrogen assimilation transcription factor nirA</fullName>
    </submittedName>
</protein>
<proteinExistence type="predicted"/>
<dbReference type="SUPFAM" id="SSF57701">
    <property type="entry name" value="Zn2/Cys6 DNA-binding domain"/>
    <property type="match status" value="1"/>
</dbReference>
<dbReference type="GO" id="GO:0000981">
    <property type="term" value="F:DNA-binding transcription factor activity, RNA polymerase II-specific"/>
    <property type="evidence" value="ECO:0007669"/>
    <property type="project" value="InterPro"/>
</dbReference>
<gene>
    <name evidence="5" type="ORF">C8A01DRAFT_36353</name>
</gene>
<feature type="region of interest" description="Disordered" evidence="3">
    <location>
        <begin position="704"/>
        <end position="728"/>
    </location>
</feature>
<evidence type="ECO:0000256" key="3">
    <source>
        <dbReference type="SAM" id="MobiDB-lite"/>
    </source>
</evidence>
<feature type="region of interest" description="Disordered" evidence="3">
    <location>
        <begin position="1"/>
        <end position="21"/>
    </location>
</feature>
<keyword evidence="2" id="KW-0539">Nucleus</keyword>
<dbReference type="GO" id="GO:0003677">
    <property type="term" value="F:DNA binding"/>
    <property type="evidence" value="ECO:0007669"/>
    <property type="project" value="InterPro"/>
</dbReference>
<evidence type="ECO:0000259" key="4">
    <source>
        <dbReference type="PROSITE" id="PS50048"/>
    </source>
</evidence>
<dbReference type="InterPro" id="IPR001138">
    <property type="entry name" value="Zn2Cys6_DnaBD"/>
</dbReference>
<dbReference type="PANTHER" id="PTHR47256">
    <property type="entry name" value="ZN(II)2CYS6 TRANSCRIPTION FACTOR (EUROFUNG)-RELATED"/>
    <property type="match status" value="1"/>
</dbReference>
<dbReference type="Proteomes" id="UP001303115">
    <property type="component" value="Unassembled WGS sequence"/>
</dbReference>
<evidence type="ECO:0000313" key="6">
    <source>
        <dbReference type="Proteomes" id="UP001303115"/>
    </source>
</evidence>
<dbReference type="InterPro" id="IPR053187">
    <property type="entry name" value="Notoamide_regulator"/>
</dbReference>
<evidence type="ECO:0000256" key="2">
    <source>
        <dbReference type="ARBA" id="ARBA00023242"/>
    </source>
</evidence>